<dbReference type="InterPro" id="IPR011990">
    <property type="entry name" value="TPR-like_helical_dom_sf"/>
</dbReference>
<sequence length="273" mass="29595">MRSFLLALVMVIAEVITSSSGAVHAQSAAQDPSPPACVKDSNVDSCWSAGVAAEKRNDAAAALANYERSCAAGFQVDGCYEAGKIYFLDPARRNYGIAKDRMTLVCDSDDAGIGPYACKYLGIIYRNGLTAKPQVDLAFRPLSRSCFLHNTEPFIDGNGCDILAESLPTADDMGLSDAAWQRDYIAYLAYAMGCTDDAPALCTKARDRYRRAIAASASWPARCVEELERSPFPGTCDVVADPGMSAQFEQRQKLRRTLVRMFRNATENPPSDG</sequence>
<reference evidence="2 3" key="1">
    <citation type="submission" date="2019-09" db="EMBL/GenBank/DDBJ databases">
        <title>Taxonomic organization of the family Brucellaceae based on a phylogenomic approach.</title>
        <authorList>
            <person name="Leclercq S."/>
            <person name="Cloeckaert A."/>
            <person name="Zygmunt M.S."/>
        </authorList>
    </citation>
    <scope>NUCLEOTIDE SEQUENCE [LARGE SCALE GENOMIC DNA]</scope>
    <source>
        <strain evidence="2 3">TA93</strain>
    </source>
</reference>
<proteinExistence type="predicted"/>
<dbReference type="RefSeq" id="WP_151648888.1">
    <property type="nucleotide sequence ID" value="NZ_WBVY01000009.1"/>
</dbReference>
<dbReference type="Proteomes" id="UP000460650">
    <property type="component" value="Unassembled WGS sequence"/>
</dbReference>
<protein>
    <recommendedName>
        <fullName evidence="4">Beta-lactamase</fullName>
    </recommendedName>
</protein>
<evidence type="ECO:0000313" key="3">
    <source>
        <dbReference type="Proteomes" id="UP000460650"/>
    </source>
</evidence>
<evidence type="ECO:0000313" key="2">
    <source>
        <dbReference type="EMBL" id="KAB2654911.1"/>
    </source>
</evidence>
<dbReference type="EMBL" id="WBVY01000009">
    <property type="protein sequence ID" value="KAB2654911.1"/>
    <property type="molecule type" value="Genomic_DNA"/>
</dbReference>
<accession>A0A7V7VQS2</accession>
<dbReference type="AlphaFoldDB" id="A0A7V7VQS2"/>
<feature type="chain" id="PRO_5030868990" description="Beta-lactamase" evidence="1">
    <location>
        <begin position="26"/>
        <end position="273"/>
    </location>
</feature>
<evidence type="ECO:0000256" key="1">
    <source>
        <dbReference type="SAM" id="SignalP"/>
    </source>
</evidence>
<name>A0A7V7VQS2_9HYPH</name>
<dbReference type="SMART" id="SM00671">
    <property type="entry name" value="SEL1"/>
    <property type="match status" value="3"/>
</dbReference>
<organism evidence="2 3">
    <name type="scientific">Brucella tritici</name>
    <dbReference type="NCBI Taxonomy" id="94626"/>
    <lineage>
        <taxon>Bacteria</taxon>
        <taxon>Pseudomonadati</taxon>
        <taxon>Pseudomonadota</taxon>
        <taxon>Alphaproteobacteria</taxon>
        <taxon>Hyphomicrobiales</taxon>
        <taxon>Brucellaceae</taxon>
        <taxon>Brucella/Ochrobactrum group</taxon>
        <taxon>Brucella</taxon>
    </lineage>
</organism>
<dbReference type="InterPro" id="IPR006597">
    <property type="entry name" value="Sel1-like"/>
</dbReference>
<keyword evidence="1" id="KW-0732">Signal</keyword>
<feature type="signal peptide" evidence="1">
    <location>
        <begin position="1"/>
        <end position="25"/>
    </location>
</feature>
<comment type="caution">
    <text evidence="2">The sequence shown here is derived from an EMBL/GenBank/DDBJ whole genome shotgun (WGS) entry which is preliminary data.</text>
</comment>
<evidence type="ECO:0008006" key="4">
    <source>
        <dbReference type="Google" id="ProtNLM"/>
    </source>
</evidence>
<dbReference type="Gene3D" id="1.25.40.10">
    <property type="entry name" value="Tetratricopeptide repeat domain"/>
    <property type="match status" value="1"/>
</dbReference>
<gene>
    <name evidence="2" type="ORF">F9K94_22920</name>
</gene>
<dbReference type="SUPFAM" id="SSF81901">
    <property type="entry name" value="HCP-like"/>
    <property type="match status" value="1"/>
</dbReference>